<sequence>MLLLYFLFDFAVKGDSLSQNFEGVGVGCVKVDGFVFRVFCHALYFFSDMVYTLEGGGVGNQDGGDFSVVYGVLLTDEDDVAVFDAGFGHAVSFHAQGELVKEWPKQTNKYWPL</sequence>
<name>A0A1H0A305_9FIRM</name>
<keyword evidence="2" id="KW-1185">Reference proteome</keyword>
<dbReference type="EMBL" id="FNHQ01000035">
    <property type="protein sequence ID" value="SDN27601.1"/>
    <property type="molecule type" value="Genomic_DNA"/>
</dbReference>
<organism evidence="1 2">
    <name type="scientific">Megasphaera paucivorans</name>
    <dbReference type="NCBI Taxonomy" id="349095"/>
    <lineage>
        <taxon>Bacteria</taxon>
        <taxon>Bacillati</taxon>
        <taxon>Bacillota</taxon>
        <taxon>Negativicutes</taxon>
        <taxon>Veillonellales</taxon>
        <taxon>Veillonellaceae</taxon>
        <taxon>Megasphaera</taxon>
    </lineage>
</organism>
<protein>
    <submittedName>
        <fullName evidence="1">Uncharacterized protein</fullName>
    </submittedName>
</protein>
<dbReference type="AlphaFoldDB" id="A0A1H0A305"/>
<evidence type="ECO:0000313" key="1">
    <source>
        <dbReference type="EMBL" id="SDN27601.1"/>
    </source>
</evidence>
<gene>
    <name evidence="1" type="ORF">SAMN05660299_02438</name>
</gene>
<dbReference type="Proteomes" id="UP000199309">
    <property type="component" value="Unassembled WGS sequence"/>
</dbReference>
<evidence type="ECO:0000313" key="2">
    <source>
        <dbReference type="Proteomes" id="UP000199309"/>
    </source>
</evidence>
<accession>A0A1H0A305</accession>
<proteinExistence type="predicted"/>
<reference evidence="1 2" key="1">
    <citation type="submission" date="2016-10" db="EMBL/GenBank/DDBJ databases">
        <authorList>
            <person name="de Groot N.N."/>
        </authorList>
    </citation>
    <scope>NUCLEOTIDE SEQUENCE [LARGE SCALE GENOMIC DNA]</scope>
    <source>
        <strain evidence="1 2">DSM 16981</strain>
    </source>
</reference>